<dbReference type="Proteomes" id="UP000729402">
    <property type="component" value="Unassembled WGS sequence"/>
</dbReference>
<reference evidence="2" key="2">
    <citation type="submission" date="2021-02" db="EMBL/GenBank/DDBJ databases">
        <authorList>
            <person name="Kimball J.A."/>
            <person name="Haas M.W."/>
            <person name="Macchietto M."/>
            <person name="Kono T."/>
            <person name="Duquette J."/>
            <person name="Shao M."/>
        </authorList>
    </citation>
    <scope>NUCLEOTIDE SEQUENCE</scope>
    <source>
        <tissue evidence="2">Fresh leaf tissue</tissue>
    </source>
</reference>
<dbReference type="AlphaFoldDB" id="A0A8J5W584"/>
<evidence type="ECO:0000313" key="2">
    <source>
        <dbReference type="EMBL" id="KAG8080643.1"/>
    </source>
</evidence>
<keyword evidence="3" id="KW-1185">Reference proteome</keyword>
<feature type="compositionally biased region" description="Basic and acidic residues" evidence="1">
    <location>
        <begin position="1"/>
        <end position="18"/>
    </location>
</feature>
<name>A0A8J5W584_ZIZPA</name>
<sequence>MQNAEECRTPGERSRTEECSVLTPARRRELQNQDARRRLRRREQRVRRAPAEGAARLRRREQRVRRALRRE</sequence>
<feature type="region of interest" description="Disordered" evidence="1">
    <location>
        <begin position="1"/>
        <end position="71"/>
    </location>
</feature>
<proteinExistence type="predicted"/>
<gene>
    <name evidence="2" type="ORF">GUJ93_ZPchr0007g3980</name>
</gene>
<feature type="compositionally biased region" description="Basic and acidic residues" evidence="1">
    <location>
        <begin position="26"/>
        <end position="36"/>
    </location>
</feature>
<evidence type="ECO:0000256" key="1">
    <source>
        <dbReference type="SAM" id="MobiDB-lite"/>
    </source>
</evidence>
<reference evidence="2" key="1">
    <citation type="journal article" date="2021" name="bioRxiv">
        <title>Whole Genome Assembly and Annotation of Northern Wild Rice, Zizania palustris L., Supports a Whole Genome Duplication in the Zizania Genus.</title>
        <authorList>
            <person name="Haas M."/>
            <person name="Kono T."/>
            <person name="Macchietto M."/>
            <person name="Millas R."/>
            <person name="McGilp L."/>
            <person name="Shao M."/>
            <person name="Duquette J."/>
            <person name="Hirsch C.N."/>
            <person name="Kimball J."/>
        </authorList>
    </citation>
    <scope>NUCLEOTIDE SEQUENCE</scope>
    <source>
        <tissue evidence="2">Fresh leaf tissue</tissue>
    </source>
</reference>
<evidence type="ECO:0000313" key="3">
    <source>
        <dbReference type="Proteomes" id="UP000729402"/>
    </source>
</evidence>
<feature type="compositionally biased region" description="Basic residues" evidence="1">
    <location>
        <begin position="56"/>
        <end position="71"/>
    </location>
</feature>
<comment type="caution">
    <text evidence="2">The sequence shown here is derived from an EMBL/GenBank/DDBJ whole genome shotgun (WGS) entry which is preliminary data.</text>
</comment>
<feature type="compositionally biased region" description="Basic residues" evidence="1">
    <location>
        <begin position="37"/>
        <end position="48"/>
    </location>
</feature>
<organism evidence="2 3">
    <name type="scientific">Zizania palustris</name>
    <name type="common">Northern wild rice</name>
    <dbReference type="NCBI Taxonomy" id="103762"/>
    <lineage>
        <taxon>Eukaryota</taxon>
        <taxon>Viridiplantae</taxon>
        <taxon>Streptophyta</taxon>
        <taxon>Embryophyta</taxon>
        <taxon>Tracheophyta</taxon>
        <taxon>Spermatophyta</taxon>
        <taxon>Magnoliopsida</taxon>
        <taxon>Liliopsida</taxon>
        <taxon>Poales</taxon>
        <taxon>Poaceae</taxon>
        <taxon>BOP clade</taxon>
        <taxon>Oryzoideae</taxon>
        <taxon>Oryzeae</taxon>
        <taxon>Zizaniinae</taxon>
        <taxon>Zizania</taxon>
    </lineage>
</organism>
<protein>
    <submittedName>
        <fullName evidence="2">Uncharacterized protein</fullName>
    </submittedName>
</protein>
<dbReference type="EMBL" id="JAAALK010000282">
    <property type="protein sequence ID" value="KAG8080643.1"/>
    <property type="molecule type" value="Genomic_DNA"/>
</dbReference>
<accession>A0A8J5W584</accession>